<name>A0ABP1FYF9_9CHLO</name>
<keyword evidence="1" id="KW-0472">Membrane</keyword>
<feature type="transmembrane region" description="Helical" evidence="1">
    <location>
        <begin position="54"/>
        <end position="73"/>
    </location>
</feature>
<protein>
    <submittedName>
        <fullName evidence="2">G7657 protein</fullName>
    </submittedName>
</protein>
<evidence type="ECO:0000313" key="2">
    <source>
        <dbReference type="EMBL" id="CAL5224896.1"/>
    </source>
</evidence>
<proteinExistence type="predicted"/>
<feature type="transmembrane region" description="Helical" evidence="1">
    <location>
        <begin position="261"/>
        <end position="281"/>
    </location>
</feature>
<comment type="caution">
    <text evidence="2">The sequence shown here is derived from an EMBL/GenBank/DDBJ whole genome shotgun (WGS) entry which is preliminary data.</text>
</comment>
<feature type="transmembrane region" description="Helical" evidence="1">
    <location>
        <begin position="30"/>
        <end position="48"/>
    </location>
</feature>
<keyword evidence="3" id="KW-1185">Reference proteome</keyword>
<organism evidence="2 3">
    <name type="scientific">Coccomyxa viridis</name>
    <dbReference type="NCBI Taxonomy" id="1274662"/>
    <lineage>
        <taxon>Eukaryota</taxon>
        <taxon>Viridiplantae</taxon>
        <taxon>Chlorophyta</taxon>
        <taxon>core chlorophytes</taxon>
        <taxon>Trebouxiophyceae</taxon>
        <taxon>Trebouxiophyceae incertae sedis</taxon>
        <taxon>Coccomyxaceae</taxon>
        <taxon>Coccomyxa</taxon>
    </lineage>
</organism>
<keyword evidence="1" id="KW-1133">Transmembrane helix</keyword>
<dbReference type="EMBL" id="CAXHTA020000011">
    <property type="protein sequence ID" value="CAL5224896.1"/>
    <property type="molecule type" value="Genomic_DNA"/>
</dbReference>
<accession>A0ABP1FYF9</accession>
<keyword evidence="1" id="KW-0812">Transmembrane</keyword>
<gene>
    <name evidence="2" type="primary">g7657</name>
    <name evidence="2" type="ORF">VP750_LOCUS6555</name>
</gene>
<sequence length="321" mass="36701">MASKFSAGLMWVLNLGFLALDQRALSLTKLMWWMWIAYLAIGIKMTLAHRHSPSILYLQSVYFLTYATMGFLWHCREMHLRSLWLSKLDRESSAYINQGAVTAASPATCPQCDSKLNGDRMPDDASTKTATTSTTAAGSHYGCRPQEWLSARRVAVVGMCCMVQYIVYRAWLLTTCEEKDQLVCLFRLLYAIMLAVWRERDVEMGCWQSPGVEDLQKESTPAAVMPKQATATTIAGEYSIVERVLNLDVFGWGNATMLTKLIFWMHYQSLIIVLTTPFLYWHLPREQWLYTVQAVLYAWYATQTFCDDIYSFKAAHGKGMY</sequence>
<reference evidence="2 3" key="1">
    <citation type="submission" date="2024-06" db="EMBL/GenBank/DDBJ databases">
        <authorList>
            <person name="Kraege A."/>
            <person name="Thomma B."/>
        </authorList>
    </citation>
    <scope>NUCLEOTIDE SEQUENCE [LARGE SCALE GENOMIC DNA]</scope>
</reference>
<evidence type="ECO:0000313" key="3">
    <source>
        <dbReference type="Proteomes" id="UP001497392"/>
    </source>
</evidence>
<dbReference type="Proteomes" id="UP001497392">
    <property type="component" value="Unassembled WGS sequence"/>
</dbReference>
<evidence type="ECO:0000256" key="1">
    <source>
        <dbReference type="SAM" id="Phobius"/>
    </source>
</evidence>